<keyword evidence="1" id="KW-0472">Membrane</keyword>
<organism evidence="2 3">
    <name type="scientific">Prorocentrum cordatum</name>
    <dbReference type="NCBI Taxonomy" id="2364126"/>
    <lineage>
        <taxon>Eukaryota</taxon>
        <taxon>Sar</taxon>
        <taxon>Alveolata</taxon>
        <taxon>Dinophyceae</taxon>
        <taxon>Prorocentrales</taxon>
        <taxon>Prorocentraceae</taxon>
        <taxon>Prorocentrum</taxon>
    </lineage>
</organism>
<dbReference type="EMBL" id="CAUYUJ010017109">
    <property type="protein sequence ID" value="CAK0871849.1"/>
    <property type="molecule type" value="Genomic_DNA"/>
</dbReference>
<keyword evidence="3" id="KW-1185">Reference proteome</keyword>
<protein>
    <recommendedName>
        <fullName evidence="4">MULE transposase domain-containing protein</fullName>
    </recommendedName>
</protein>
<evidence type="ECO:0008006" key="4">
    <source>
        <dbReference type="Google" id="ProtNLM"/>
    </source>
</evidence>
<proteinExistence type="predicted"/>
<evidence type="ECO:0000256" key="1">
    <source>
        <dbReference type="SAM" id="Phobius"/>
    </source>
</evidence>
<comment type="caution">
    <text evidence="2">The sequence shown here is derived from an EMBL/GenBank/DDBJ whole genome shotgun (WGS) entry which is preliminary data.</text>
</comment>
<keyword evidence="1" id="KW-1133">Transmembrane helix</keyword>
<dbReference type="Gene3D" id="2.20.25.240">
    <property type="match status" value="1"/>
</dbReference>
<accession>A0ABN9VGA8</accession>
<dbReference type="Proteomes" id="UP001189429">
    <property type="component" value="Unassembled WGS sequence"/>
</dbReference>
<reference evidence="2" key="1">
    <citation type="submission" date="2023-10" db="EMBL/GenBank/DDBJ databases">
        <authorList>
            <person name="Chen Y."/>
            <person name="Shah S."/>
            <person name="Dougan E. K."/>
            <person name="Thang M."/>
            <person name="Chan C."/>
        </authorList>
    </citation>
    <scope>NUCLEOTIDE SEQUENCE [LARGE SCALE GENOMIC DNA]</scope>
</reference>
<name>A0ABN9VGA8_9DINO</name>
<gene>
    <name evidence="2" type="ORF">PCOR1329_LOCUS57522</name>
</gene>
<evidence type="ECO:0000313" key="2">
    <source>
        <dbReference type="EMBL" id="CAK0871849.1"/>
    </source>
</evidence>
<sequence length="455" mass="49877">MWPYVLATAGAALWLYCGGGEPDGRWFLAIWLYCAVVVLFAVVIVHLSSACQFVLSKRNGQKLIHDGFIYNLRYTAKNGNRTWCCEKGAQVYGGQVQARVEGLRAVVQQATLRAHLPTPDKAVAEQVRTRASAAAWQQPDATAANVASAALAGVPQASLAATPTATNLKRACWRARLSEQNKRLKSGEQAPQDFDCSTLEVPAVPDTLKQVDGEEFLARDSGCSGRRAHPGVGGCTKYFDFLATAGVWLADGTFRVAPAPFLQGPEPTLLLDYEKASYQAASAVFHEINICGCYFHFRAAVRERAVDLGLSNRCGGNAELELVSYFEKTWVGEKLARARVRKAPVSPVDIWNVHHRTLDEKFLATNAAELFHRHRAAQFHKGARPACPTFILSLHKQQRITSRDIAEIAMGGEKKLRESTRVRGDKQCNLVNKYLGDKGGISLVTQLAHLAMGEE</sequence>
<keyword evidence="1" id="KW-0812">Transmembrane</keyword>
<evidence type="ECO:0000313" key="3">
    <source>
        <dbReference type="Proteomes" id="UP001189429"/>
    </source>
</evidence>
<feature type="transmembrane region" description="Helical" evidence="1">
    <location>
        <begin position="30"/>
        <end position="55"/>
    </location>
</feature>